<evidence type="ECO:0000256" key="4">
    <source>
        <dbReference type="PROSITE-ProRule" id="PRU00409"/>
    </source>
</evidence>
<evidence type="ECO:0000256" key="3">
    <source>
        <dbReference type="ARBA" id="ARBA00022840"/>
    </source>
</evidence>
<accession>A0A544U4E4</accession>
<dbReference type="InterPro" id="IPR011761">
    <property type="entry name" value="ATP-grasp"/>
</dbReference>
<sequence>MLIILDRPYVSDLLADTISKNKIPVIKLNEVFIPNESTINLKKVDDLLIELEKGNSPILFNSENGLNILSKYAPNHYLTTVTDILKNKVTFRKTLSRHYTDFFFTEVSLKELEELDPSALPFPIIVKPVIGYSSIGVHRIDKVEEYKETIKLLKFEMEVTSSEYPIEVINNQSFIIEKLIEGDEYAVDVYFTEDGEPVILNLFKRMFRHEKDMSDRIYYTSKQVINESLNKIQEFLRTISSFFALKSAPIHIEIRINNDQIVPIEVNPLRFAGIGTNELGVHAYGVNACEYFFKQEKPDWENIVNQMDDSIYSFCCAEIDTSIDCKQVVSINHEAFKLNFGEILEYRPMKVNESSTFAVIFHKSPDLNENIRLLNLDLNQYITLKERVFV</sequence>
<evidence type="ECO:0000313" key="6">
    <source>
        <dbReference type="EMBL" id="TQR25457.1"/>
    </source>
</evidence>
<evidence type="ECO:0000259" key="5">
    <source>
        <dbReference type="PROSITE" id="PS50975"/>
    </source>
</evidence>
<evidence type="ECO:0000256" key="2">
    <source>
        <dbReference type="ARBA" id="ARBA00022741"/>
    </source>
</evidence>
<dbReference type="PANTHER" id="PTHR43585">
    <property type="entry name" value="FUMIPYRROLE BIOSYNTHESIS PROTEIN C"/>
    <property type="match status" value="1"/>
</dbReference>
<dbReference type="PANTHER" id="PTHR43585:SF2">
    <property type="entry name" value="ATP-GRASP ENZYME FSQD"/>
    <property type="match status" value="1"/>
</dbReference>
<gene>
    <name evidence="6" type="ORF">C7Y47_24505</name>
</gene>
<dbReference type="Pfam" id="PF13535">
    <property type="entry name" value="ATP-grasp_4"/>
    <property type="match status" value="1"/>
</dbReference>
<dbReference type="AlphaFoldDB" id="A0A544U4E4"/>
<reference evidence="6 7" key="1">
    <citation type="submission" date="2018-03" db="EMBL/GenBank/DDBJ databases">
        <title>Aerobic endospore-forming bacteria genome sequencing and assembly.</title>
        <authorList>
            <person name="Cavalcante D.A."/>
            <person name="Driks A."/>
            <person name="Putonti C."/>
            <person name="De-Souza M.T."/>
        </authorList>
    </citation>
    <scope>NUCLEOTIDE SEQUENCE [LARGE SCALE GENOMIC DNA]</scope>
    <source>
        <strain evidence="6 7">SDF0037</strain>
    </source>
</reference>
<keyword evidence="1" id="KW-0436">Ligase</keyword>
<dbReference type="SUPFAM" id="SSF56059">
    <property type="entry name" value="Glutathione synthetase ATP-binding domain-like"/>
    <property type="match status" value="1"/>
</dbReference>
<dbReference type="Gene3D" id="3.30.470.20">
    <property type="entry name" value="ATP-grasp fold, B domain"/>
    <property type="match status" value="1"/>
</dbReference>
<name>A0A544U4E4_LYSSH</name>
<evidence type="ECO:0000313" key="7">
    <source>
        <dbReference type="Proteomes" id="UP000317944"/>
    </source>
</evidence>
<proteinExistence type="predicted"/>
<organism evidence="6 7">
    <name type="scientific">Lysinibacillus sphaericus</name>
    <name type="common">Bacillus sphaericus</name>
    <dbReference type="NCBI Taxonomy" id="1421"/>
    <lineage>
        <taxon>Bacteria</taxon>
        <taxon>Bacillati</taxon>
        <taxon>Bacillota</taxon>
        <taxon>Bacilli</taxon>
        <taxon>Bacillales</taxon>
        <taxon>Bacillaceae</taxon>
        <taxon>Lysinibacillus</taxon>
    </lineage>
</organism>
<dbReference type="PROSITE" id="PS50975">
    <property type="entry name" value="ATP_GRASP"/>
    <property type="match status" value="1"/>
</dbReference>
<dbReference type="GO" id="GO:0005524">
    <property type="term" value="F:ATP binding"/>
    <property type="evidence" value="ECO:0007669"/>
    <property type="project" value="UniProtKB-UniRule"/>
</dbReference>
<dbReference type="OrthoDB" id="9803907at2"/>
<dbReference type="GO" id="GO:0016874">
    <property type="term" value="F:ligase activity"/>
    <property type="evidence" value="ECO:0007669"/>
    <property type="project" value="UniProtKB-KW"/>
</dbReference>
<dbReference type="InterPro" id="IPR052032">
    <property type="entry name" value="ATP-dep_AA_Ligase"/>
</dbReference>
<dbReference type="Proteomes" id="UP000317944">
    <property type="component" value="Unassembled WGS sequence"/>
</dbReference>
<dbReference type="EMBL" id="SADV01000048">
    <property type="protein sequence ID" value="TQR25457.1"/>
    <property type="molecule type" value="Genomic_DNA"/>
</dbReference>
<evidence type="ECO:0000256" key="1">
    <source>
        <dbReference type="ARBA" id="ARBA00022598"/>
    </source>
</evidence>
<feature type="domain" description="ATP-grasp" evidence="5">
    <location>
        <begin position="93"/>
        <end position="297"/>
    </location>
</feature>
<dbReference type="GO" id="GO:0046872">
    <property type="term" value="F:metal ion binding"/>
    <property type="evidence" value="ECO:0007669"/>
    <property type="project" value="InterPro"/>
</dbReference>
<protein>
    <submittedName>
        <fullName evidence="6">ATP-grasp domain-containing protein</fullName>
    </submittedName>
</protein>
<comment type="caution">
    <text evidence="6">The sequence shown here is derived from an EMBL/GenBank/DDBJ whole genome shotgun (WGS) entry which is preliminary data.</text>
</comment>
<keyword evidence="3 4" id="KW-0067">ATP-binding</keyword>
<keyword evidence="2 4" id="KW-0547">Nucleotide-binding</keyword>